<feature type="region of interest" description="Disordered" evidence="1">
    <location>
        <begin position="303"/>
        <end position="329"/>
    </location>
</feature>
<evidence type="ECO:0000256" key="1">
    <source>
        <dbReference type="SAM" id="MobiDB-lite"/>
    </source>
</evidence>
<accession>A0A7T7XK07</accession>
<dbReference type="Proteomes" id="UP000595917">
    <property type="component" value="Chromosome"/>
</dbReference>
<organism evidence="2 3">
    <name type="scientific">Breznakiella homolactica</name>
    <dbReference type="NCBI Taxonomy" id="2798577"/>
    <lineage>
        <taxon>Bacteria</taxon>
        <taxon>Pseudomonadati</taxon>
        <taxon>Spirochaetota</taxon>
        <taxon>Spirochaetia</taxon>
        <taxon>Spirochaetales</taxon>
        <taxon>Breznakiellaceae</taxon>
        <taxon>Breznakiella</taxon>
    </lineage>
</organism>
<keyword evidence="3" id="KW-1185">Reference proteome</keyword>
<dbReference type="RefSeq" id="WP_215624894.1">
    <property type="nucleotide sequence ID" value="NZ_CP067089.2"/>
</dbReference>
<dbReference type="KEGG" id="bhc:JFL75_11590"/>
<gene>
    <name evidence="2" type="ORF">JFL75_11590</name>
</gene>
<proteinExistence type="predicted"/>
<dbReference type="EMBL" id="CP067089">
    <property type="protein sequence ID" value="QQO07588.1"/>
    <property type="molecule type" value="Genomic_DNA"/>
</dbReference>
<evidence type="ECO:0000313" key="2">
    <source>
        <dbReference type="EMBL" id="QQO07588.1"/>
    </source>
</evidence>
<name>A0A7T7XK07_9SPIR</name>
<evidence type="ECO:0000313" key="3">
    <source>
        <dbReference type="Proteomes" id="UP000595917"/>
    </source>
</evidence>
<dbReference type="AlphaFoldDB" id="A0A7T7XK07"/>
<protein>
    <submittedName>
        <fullName evidence="2">Uncharacterized protein</fullName>
    </submittedName>
</protein>
<sequence length="329" mass="37533">MDHLKKMRSHKELAKQLSILCNIDILKKFDRPMEEHFEHSLEGKVFARHEENEDKCYLLEDGSVGFFSDREWIAGRVAESMEDFLTYIINVPELLAVFEWPTDSDMYESDEALEKAVADNLQRYNEDELKSLAGALEVPFYPEEEIAEKVMRPFYEAATREPLFTVFLDDNDAMPLIDPPAGAGSVYYTCYGSCMPICENYLDCALFHIAAYLRDVAKEKTASMTDDQLRRYVNRVMKQASAFGISSERAHGKWAYMTLATNGDLPNLEAVKVFMKDPEYEHLGADGRVDLLMKNTITELEKREAAEKNAEAAGPAKHLAYSDESSHKF</sequence>
<reference evidence="2" key="1">
    <citation type="submission" date="2021-01" db="EMBL/GenBank/DDBJ databases">
        <title>Description of Breznakiella homolactica.</title>
        <authorList>
            <person name="Song Y."/>
            <person name="Brune A."/>
        </authorList>
    </citation>
    <scope>NUCLEOTIDE SEQUENCE</scope>
    <source>
        <strain evidence="2">RmG30</strain>
    </source>
</reference>
<feature type="compositionally biased region" description="Basic and acidic residues" evidence="1">
    <location>
        <begin position="320"/>
        <end position="329"/>
    </location>
</feature>